<dbReference type="NCBIfam" id="NF004739">
    <property type="entry name" value="PRK06075.1"/>
    <property type="match status" value="1"/>
</dbReference>
<dbReference type="Pfam" id="PF00346">
    <property type="entry name" value="Complex1_49kDa"/>
    <property type="match status" value="1"/>
</dbReference>
<evidence type="ECO:0000256" key="2">
    <source>
        <dbReference type="SAM" id="MobiDB-lite"/>
    </source>
</evidence>
<evidence type="ECO:0000256" key="1">
    <source>
        <dbReference type="HAMAP-Rule" id="MF_01358"/>
    </source>
</evidence>
<feature type="region of interest" description="Disordered" evidence="2">
    <location>
        <begin position="1"/>
        <end position="20"/>
    </location>
</feature>
<dbReference type="HAMAP" id="MF_01358">
    <property type="entry name" value="NDH1_NuoD"/>
    <property type="match status" value="1"/>
</dbReference>
<protein>
    <recommendedName>
        <fullName evidence="1">NADH-quinone oxidoreductase subunit D</fullName>
        <ecNumber evidence="1">7.1.1.-</ecNumber>
    </recommendedName>
    <alternativeName>
        <fullName evidence="1">NADH dehydrogenase I subunit D</fullName>
    </alternativeName>
    <alternativeName>
        <fullName evidence="1">NDH-1 subunit D</fullName>
    </alternativeName>
</protein>
<evidence type="ECO:0000259" key="3">
    <source>
        <dbReference type="Pfam" id="PF00346"/>
    </source>
</evidence>
<dbReference type="GO" id="GO:0048038">
    <property type="term" value="F:quinone binding"/>
    <property type="evidence" value="ECO:0007669"/>
    <property type="project" value="UniProtKB-KW"/>
</dbReference>
<gene>
    <name evidence="1" type="primary">nuoD</name>
    <name evidence="4" type="ORF">NATSA_01270</name>
</gene>
<reference evidence="4" key="1">
    <citation type="submission" date="2021-02" db="EMBL/GenBank/DDBJ databases">
        <title>Natronogracilivirga saccharolytica gen. nov. sp. nov. a new anaerobic, haloalkiliphilic carbohydrate-fermenting bacterium from soda lake and proposing of Cyclonatronumiaceae fam. nov. in the phylum Balneolaeota.</title>
        <authorList>
            <person name="Zhilina T.N."/>
            <person name="Sorokin D.Y."/>
            <person name="Zavarzina D.G."/>
            <person name="Toshchakov S.V."/>
            <person name="Kublanov I.V."/>
        </authorList>
    </citation>
    <scope>NUCLEOTIDE SEQUENCE</scope>
    <source>
        <strain evidence="4">Z-1702</strain>
    </source>
</reference>
<comment type="subunit">
    <text evidence="1">NDH-1 is composed of 14 different subunits. Subunits NuoB, C, D, E, F, and G constitute the peripheral sector of the complex.</text>
</comment>
<keyword evidence="1" id="KW-0813">Transport</keyword>
<proteinExistence type="inferred from homology"/>
<keyword evidence="5" id="KW-1185">Reference proteome</keyword>
<keyword evidence="1" id="KW-1003">Cell membrane</keyword>
<dbReference type="InterPro" id="IPR022885">
    <property type="entry name" value="NDH1_su_D/H"/>
</dbReference>
<evidence type="ECO:0000313" key="4">
    <source>
        <dbReference type="EMBL" id="MBP3191284.1"/>
    </source>
</evidence>
<dbReference type="EMBL" id="JAFIDN010000001">
    <property type="protein sequence ID" value="MBP3191284.1"/>
    <property type="molecule type" value="Genomic_DNA"/>
</dbReference>
<dbReference type="Proteomes" id="UP000673975">
    <property type="component" value="Unassembled WGS sequence"/>
</dbReference>
<keyword evidence="1" id="KW-0472">Membrane</keyword>
<dbReference type="InterPro" id="IPR029014">
    <property type="entry name" value="NiFe-Hase_large"/>
</dbReference>
<keyword evidence="1" id="KW-0874">Quinone</keyword>
<dbReference type="AlphaFoldDB" id="A0A8J7RKE4"/>
<name>A0A8J7RKE4_9BACT</name>
<keyword evidence="1" id="KW-1278">Translocase</keyword>
<accession>A0A8J7RKE4</accession>
<dbReference type="InterPro" id="IPR001135">
    <property type="entry name" value="NADH_Q_OxRdtase_suD"/>
</dbReference>
<comment type="subcellular location">
    <subcellularLocation>
        <location evidence="1">Cell membrane</location>
        <topology evidence="1">Peripheral membrane protein</topology>
        <orientation evidence="1">Cytoplasmic side</orientation>
    </subcellularLocation>
</comment>
<sequence>MTTVKQKAPEVSLSPPVEAGNGLKTQEMVVNMGPQHPSTHGVLRVELTLDGEIVVAAKPHIGYLHRCFEKHSEEMNDYTKVIPYVDRMDYVAAMNNEHGFAVAMERMMDIQVNDRVEYIRIIMAELQRIASHLLALGTFGLDIGAFTPFLHCFIHREKILDIFEKASGARLLYNYIWVGGLMNDVPPDFKKDTHEFVKYFRPQIKELNDLLSYNKIFVDRTANVGVLPGKVAINYGVSGPSLRGSGVKWDLRRDDPYSIYDRFDFDVIVGDGSMGTLGDCWDRYMVRVWEMEESLKIIEQALDQMPDEGDVHESLPKKIRPPAGEIYDRTETPRGELGYYIISDKKSSPYRIKARAPSFVNLSVVPAISIGAMVADMVAIIGSVDIVLGEVDR</sequence>
<keyword evidence="1" id="KW-0830">Ubiquinone</keyword>
<dbReference type="PANTHER" id="PTHR11993">
    <property type="entry name" value="NADH-UBIQUINONE OXIDOREDUCTASE 49 KDA SUBUNIT"/>
    <property type="match status" value="1"/>
</dbReference>
<comment type="catalytic activity">
    <reaction evidence="1">
        <text>a quinone + NADH + 5 H(+)(in) = a quinol + NAD(+) + 4 H(+)(out)</text>
        <dbReference type="Rhea" id="RHEA:57888"/>
        <dbReference type="ChEBI" id="CHEBI:15378"/>
        <dbReference type="ChEBI" id="CHEBI:24646"/>
        <dbReference type="ChEBI" id="CHEBI:57540"/>
        <dbReference type="ChEBI" id="CHEBI:57945"/>
        <dbReference type="ChEBI" id="CHEBI:132124"/>
    </reaction>
</comment>
<organism evidence="4 5">
    <name type="scientific">Natronogracilivirga saccharolytica</name>
    <dbReference type="NCBI Taxonomy" id="2812953"/>
    <lineage>
        <taxon>Bacteria</taxon>
        <taxon>Pseudomonadati</taxon>
        <taxon>Balneolota</taxon>
        <taxon>Balneolia</taxon>
        <taxon>Balneolales</taxon>
        <taxon>Cyclonatronaceae</taxon>
        <taxon>Natronogracilivirga</taxon>
    </lineage>
</organism>
<dbReference type="SUPFAM" id="SSF56762">
    <property type="entry name" value="HydB/Nqo4-like"/>
    <property type="match status" value="1"/>
</dbReference>
<keyword evidence="4" id="KW-0560">Oxidoreductase</keyword>
<dbReference type="GO" id="GO:0005886">
    <property type="term" value="C:plasma membrane"/>
    <property type="evidence" value="ECO:0007669"/>
    <property type="project" value="UniProtKB-SubCell"/>
</dbReference>
<feature type="domain" description="NADH-quinone oxidoreductase subunit D" evidence="3">
    <location>
        <begin position="142"/>
        <end position="393"/>
    </location>
</feature>
<comment type="caution">
    <text evidence="4">The sequence shown here is derived from an EMBL/GenBank/DDBJ whole genome shotgun (WGS) entry which is preliminary data.</text>
</comment>
<keyword evidence="1" id="KW-0520">NAD</keyword>
<dbReference type="EC" id="7.1.1.-" evidence="1"/>
<dbReference type="PANTHER" id="PTHR11993:SF10">
    <property type="entry name" value="NADH DEHYDROGENASE [UBIQUINONE] IRON-SULFUR PROTEIN 2, MITOCHONDRIAL"/>
    <property type="match status" value="1"/>
</dbReference>
<evidence type="ECO:0000313" key="5">
    <source>
        <dbReference type="Proteomes" id="UP000673975"/>
    </source>
</evidence>
<dbReference type="GO" id="GO:0051287">
    <property type="term" value="F:NAD binding"/>
    <property type="evidence" value="ECO:0007669"/>
    <property type="project" value="InterPro"/>
</dbReference>
<dbReference type="GO" id="GO:0050136">
    <property type="term" value="F:NADH dehydrogenase (quinone) (non-electrogenic) activity"/>
    <property type="evidence" value="ECO:0007669"/>
    <property type="project" value="UniProtKB-UniRule"/>
</dbReference>
<dbReference type="RefSeq" id="WP_210509628.1">
    <property type="nucleotide sequence ID" value="NZ_JAFIDN010000001.1"/>
</dbReference>
<comment type="function">
    <text evidence="1">NDH-1 shuttles electrons from NADH, via FMN and iron-sulfur (Fe-S) centers, to quinones in the respiratory chain. The immediate electron acceptor for the enzyme in this species is believed to be ubiquinone. Couples the redox reaction to proton translocation (for every two electrons transferred, four hydrogen ions are translocated across the cytoplasmic membrane), and thus conserves the redox energy in a proton gradient.</text>
</comment>
<comment type="similarity">
    <text evidence="1">Belongs to the complex I 49 kDa subunit family.</text>
</comment>
<dbReference type="Gene3D" id="1.10.645.10">
    <property type="entry name" value="Cytochrome-c3 Hydrogenase, chain B"/>
    <property type="match status" value="1"/>
</dbReference>